<reference evidence="2" key="2">
    <citation type="submission" date="2018-05" db="EMBL/GenBank/DDBJ databases">
        <title>OpunRS2 (Oryza punctata Reference Sequence Version 2).</title>
        <authorList>
            <person name="Zhang J."/>
            <person name="Kudrna D."/>
            <person name="Lee S."/>
            <person name="Talag J."/>
            <person name="Welchert J."/>
            <person name="Wing R.A."/>
        </authorList>
    </citation>
    <scope>NUCLEOTIDE SEQUENCE [LARGE SCALE GENOMIC DNA]</scope>
</reference>
<evidence type="ECO:0000313" key="3">
    <source>
        <dbReference type="Proteomes" id="UP000026962"/>
    </source>
</evidence>
<feature type="region of interest" description="Disordered" evidence="1">
    <location>
        <begin position="1"/>
        <end position="24"/>
    </location>
</feature>
<dbReference type="Proteomes" id="UP000026962">
    <property type="component" value="Chromosome 4"/>
</dbReference>
<protein>
    <submittedName>
        <fullName evidence="2">Uncharacterized protein</fullName>
    </submittedName>
</protein>
<dbReference type="AlphaFoldDB" id="A0A0E0KPZ3"/>
<accession>A0A0E0KPZ3</accession>
<sequence length="86" mass="9045">MQAWRSTAARRSSQQPVASIAGKTERVAVTVIVQRLATVAKARNDDNLDNDLGHGGGGCTTPESTLPIKSMRGRRWCGGDGGHTVG</sequence>
<name>A0A0E0KPZ3_ORYPU</name>
<reference evidence="2" key="1">
    <citation type="submission" date="2015-04" db="UniProtKB">
        <authorList>
            <consortium name="EnsemblPlants"/>
        </authorList>
    </citation>
    <scope>IDENTIFICATION</scope>
</reference>
<proteinExistence type="predicted"/>
<dbReference type="HOGENOM" id="CLU_2501853_0_0_1"/>
<evidence type="ECO:0000313" key="2">
    <source>
        <dbReference type="EnsemblPlants" id="OPUNC04G08980.1"/>
    </source>
</evidence>
<dbReference type="Gramene" id="OPUNC04G08980.1">
    <property type="protein sequence ID" value="OPUNC04G08980.1"/>
    <property type="gene ID" value="OPUNC04G08980"/>
</dbReference>
<evidence type="ECO:0000256" key="1">
    <source>
        <dbReference type="SAM" id="MobiDB-lite"/>
    </source>
</evidence>
<keyword evidence="3" id="KW-1185">Reference proteome</keyword>
<dbReference type="EnsemblPlants" id="OPUNC04G08980.1">
    <property type="protein sequence ID" value="OPUNC04G08980.1"/>
    <property type="gene ID" value="OPUNC04G08980"/>
</dbReference>
<feature type="region of interest" description="Disordered" evidence="1">
    <location>
        <begin position="45"/>
        <end position="66"/>
    </location>
</feature>
<organism evidence="2">
    <name type="scientific">Oryza punctata</name>
    <name type="common">Red rice</name>
    <dbReference type="NCBI Taxonomy" id="4537"/>
    <lineage>
        <taxon>Eukaryota</taxon>
        <taxon>Viridiplantae</taxon>
        <taxon>Streptophyta</taxon>
        <taxon>Embryophyta</taxon>
        <taxon>Tracheophyta</taxon>
        <taxon>Spermatophyta</taxon>
        <taxon>Magnoliopsida</taxon>
        <taxon>Liliopsida</taxon>
        <taxon>Poales</taxon>
        <taxon>Poaceae</taxon>
        <taxon>BOP clade</taxon>
        <taxon>Oryzoideae</taxon>
        <taxon>Oryzeae</taxon>
        <taxon>Oryzinae</taxon>
        <taxon>Oryza</taxon>
    </lineage>
</organism>